<dbReference type="InterPro" id="IPR010656">
    <property type="entry name" value="DctM"/>
</dbReference>
<dbReference type="PANTHER" id="PTHR33362">
    <property type="entry name" value="SIALIC ACID TRAP TRANSPORTER PERMEASE PROTEIN SIAT-RELATED"/>
    <property type="match status" value="1"/>
</dbReference>
<feature type="transmembrane region" description="Helical" evidence="7">
    <location>
        <begin position="199"/>
        <end position="221"/>
    </location>
</feature>
<keyword evidence="5 7" id="KW-1133">Transmembrane helix</keyword>
<feature type="transmembrane region" description="Helical" evidence="7">
    <location>
        <begin position="146"/>
        <end position="167"/>
    </location>
</feature>
<keyword evidence="10" id="KW-1185">Reference proteome</keyword>
<sequence length="267" mass="29086">MTEQSIRALFVAGIVPGMILAIAYVVTIAIICRMNPELAPGTGEKYSFKEKLKALAGTWEVIAIIILSIGGLTWGWFTPTEAGAVGAAGAILIAIARKKLTWEKLMQSLKGTAANSGMVGLIMIGAFTFNYFVAVTTIPQNIVETIGGIQASPIMIMLIISFMYLILGMFMDSLSMLLLTVPFMFPVVIALGFDPLWFGIYIVLVMEMAVITPPVGINVYATAGLFKWLTLEKVFRRVTPFVLAQIVVILILLFFPEVVTFLPGLLR</sequence>
<reference evidence="9 10" key="1">
    <citation type="submission" date="2017-04" db="EMBL/GenBank/DDBJ databases">
        <title>Bacillus krulwichiae AM31D Genome sequencing and assembly.</title>
        <authorList>
            <person name="Krulwich T.A."/>
            <person name="Anastor L."/>
            <person name="Ehrlich R."/>
            <person name="Ehrlich G.D."/>
            <person name="Janto B."/>
        </authorList>
    </citation>
    <scope>NUCLEOTIDE SEQUENCE [LARGE SCALE GENOMIC DNA]</scope>
    <source>
        <strain evidence="9 10">AM31D</strain>
    </source>
</reference>
<name>A0A1X9M961_9BACI</name>
<dbReference type="KEGG" id="bkw:BkAM31D_08700"/>
<organism evidence="9 10">
    <name type="scientific">Halalkalibacter krulwichiae</name>
    <dbReference type="NCBI Taxonomy" id="199441"/>
    <lineage>
        <taxon>Bacteria</taxon>
        <taxon>Bacillati</taxon>
        <taxon>Bacillota</taxon>
        <taxon>Bacilli</taxon>
        <taxon>Bacillales</taxon>
        <taxon>Bacillaceae</taxon>
        <taxon>Halalkalibacter</taxon>
    </lineage>
</organism>
<feature type="transmembrane region" description="Helical" evidence="7">
    <location>
        <begin position="174"/>
        <end position="193"/>
    </location>
</feature>
<evidence type="ECO:0000256" key="4">
    <source>
        <dbReference type="ARBA" id="ARBA00022692"/>
    </source>
</evidence>
<dbReference type="GO" id="GO:0005886">
    <property type="term" value="C:plasma membrane"/>
    <property type="evidence" value="ECO:0007669"/>
    <property type="project" value="UniProtKB-SubCell"/>
</dbReference>
<dbReference type="InterPro" id="IPR004681">
    <property type="entry name" value="TRAP_DctM"/>
</dbReference>
<accession>A0A1X9M961</accession>
<dbReference type="PANTHER" id="PTHR33362:SF5">
    <property type="entry name" value="C4-DICARBOXYLATE TRAP TRANSPORTER LARGE PERMEASE PROTEIN DCTM"/>
    <property type="match status" value="1"/>
</dbReference>
<evidence type="ECO:0000256" key="1">
    <source>
        <dbReference type="ARBA" id="ARBA00004429"/>
    </source>
</evidence>
<evidence type="ECO:0000256" key="2">
    <source>
        <dbReference type="ARBA" id="ARBA00022475"/>
    </source>
</evidence>
<dbReference type="EMBL" id="CP020814">
    <property type="protein sequence ID" value="ARK29936.1"/>
    <property type="molecule type" value="Genomic_DNA"/>
</dbReference>
<evidence type="ECO:0000256" key="5">
    <source>
        <dbReference type="ARBA" id="ARBA00022989"/>
    </source>
</evidence>
<evidence type="ECO:0000259" key="8">
    <source>
        <dbReference type="Pfam" id="PF06808"/>
    </source>
</evidence>
<dbReference type="STRING" id="199441.BkAM31D_08700"/>
<comment type="subcellular location">
    <subcellularLocation>
        <location evidence="1">Cell inner membrane</location>
        <topology evidence="1">Multi-pass membrane protein</topology>
    </subcellularLocation>
</comment>
<dbReference type="Pfam" id="PF06808">
    <property type="entry name" value="DctM"/>
    <property type="match status" value="1"/>
</dbReference>
<feature type="transmembrane region" description="Helical" evidence="7">
    <location>
        <begin position="6"/>
        <end position="31"/>
    </location>
</feature>
<feature type="transmembrane region" description="Helical" evidence="7">
    <location>
        <begin position="112"/>
        <end position="134"/>
    </location>
</feature>
<feature type="transmembrane region" description="Helical" evidence="7">
    <location>
        <begin position="52"/>
        <end position="76"/>
    </location>
</feature>
<protein>
    <submittedName>
        <fullName evidence="9">Sialic acid TRAP transporter permease protein SiaT</fullName>
    </submittedName>
</protein>
<proteinExistence type="predicted"/>
<evidence type="ECO:0000256" key="7">
    <source>
        <dbReference type="SAM" id="Phobius"/>
    </source>
</evidence>
<keyword evidence="4 7" id="KW-0812">Transmembrane</keyword>
<evidence type="ECO:0000256" key="3">
    <source>
        <dbReference type="ARBA" id="ARBA00022519"/>
    </source>
</evidence>
<keyword evidence="2" id="KW-1003">Cell membrane</keyword>
<dbReference type="GO" id="GO:0022857">
    <property type="term" value="F:transmembrane transporter activity"/>
    <property type="evidence" value="ECO:0007669"/>
    <property type="project" value="TreeGrafter"/>
</dbReference>
<evidence type="ECO:0000313" key="9">
    <source>
        <dbReference type="EMBL" id="ARK29936.1"/>
    </source>
</evidence>
<evidence type="ECO:0000313" key="10">
    <source>
        <dbReference type="Proteomes" id="UP000193006"/>
    </source>
</evidence>
<feature type="transmembrane region" description="Helical" evidence="7">
    <location>
        <begin position="242"/>
        <end position="266"/>
    </location>
</feature>
<dbReference type="Proteomes" id="UP000193006">
    <property type="component" value="Chromosome"/>
</dbReference>
<feature type="domain" description="TRAP C4-dicarboxylate transport system permease DctM subunit" evidence="8">
    <location>
        <begin position="2"/>
        <end position="257"/>
    </location>
</feature>
<keyword evidence="6 7" id="KW-0472">Membrane</keyword>
<evidence type="ECO:0000256" key="6">
    <source>
        <dbReference type="ARBA" id="ARBA00023136"/>
    </source>
</evidence>
<dbReference type="AlphaFoldDB" id="A0A1X9M961"/>
<gene>
    <name evidence="9" type="primary">siaT_13</name>
    <name evidence="9" type="ORF">BkAM31D_08700</name>
</gene>
<keyword evidence="3" id="KW-0997">Cell inner membrane</keyword>